<evidence type="ECO:0000256" key="1">
    <source>
        <dbReference type="ARBA" id="ARBA00008601"/>
    </source>
</evidence>
<dbReference type="SUPFAM" id="SSF52799">
    <property type="entry name" value="(Phosphotyrosine protein) phosphatases II"/>
    <property type="match status" value="1"/>
</dbReference>
<dbReference type="PANTHER" id="PTHR45682">
    <property type="entry name" value="AGAP008228-PA"/>
    <property type="match status" value="1"/>
</dbReference>
<dbReference type="InterPro" id="IPR000340">
    <property type="entry name" value="Dual-sp_phosphatase_cat-dom"/>
</dbReference>
<comment type="catalytic activity">
    <reaction evidence="5 7">
        <text>O-phospho-L-threonyl-[protein] + H2O = L-threonyl-[protein] + phosphate</text>
        <dbReference type="Rhea" id="RHEA:47004"/>
        <dbReference type="Rhea" id="RHEA-COMP:11060"/>
        <dbReference type="Rhea" id="RHEA-COMP:11605"/>
        <dbReference type="ChEBI" id="CHEBI:15377"/>
        <dbReference type="ChEBI" id="CHEBI:30013"/>
        <dbReference type="ChEBI" id="CHEBI:43474"/>
        <dbReference type="ChEBI" id="CHEBI:61977"/>
        <dbReference type="EC" id="3.1.3.16"/>
    </reaction>
</comment>
<feature type="domain" description="Tyrosine-protein phosphatase" evidence="8">
    <location>
        <begin position="54"/>
        <end position="203"/>
    </location>
</feature>
<dbReference type="InterPro" id="IPR000387">
    <property type="entry name" value="Tyr_Pase_dom"/>
</dbReference>
<evidence type="ECO:0000259" key="9">
    <source>
        <dbReference type="PROSITE" id="PS50056"/>
    </source>
</evidence>
<comment type="function">
    <text evidence="7">Dual specificity phosphatase able to dephosphorylate phosphotyrosine, phosphoserine and phosphothreonine residues, with a preference for phosphotyrosine as a substrate.</text>
</comment>
<dbReference type="GO" id="GO:0005737">
    <property type="term" value="C:cytoplasm"/>
    <property type="evidence" value="ECO:0007669"/>
    <property type="project" value="TreeGrafter"/>
</dbReference>
<dbReference type="AlphaFoldDB" id="A0AA88XL82"/>
<evidence type="ECO:0000256" key="7">
    <source>
        <dbReference type="RuleBase" id="RU366038"/>
    </source>
</evidence>
<gene>
    <name evidence="10" type="ORF">FSP39_014656</name>
</gene>
<dbReference type="InterPro" id="IPR020405">
    <property type="entry name" value="Atypical_DUSP_subfamA"/>
</dbReference>
<dbReference type="PRINTS" id="PR01908">
    <property type="entry name" value="ADSPHPHTASE"/>
</dbReference>
<reference evidence="10" key="1">
    <citation type="submission" date="2019-08" db="EMBL/GenBank/DDBJ databases">
        <title>The improved chromosome-level genome for the pearl oyster Pinctada fucata martensii using PacBio sequencing and Hi-C.</title>
        <authorList>
            <person name="Zheng Z."/>
        </authorList>
    </citation>
    <scope>NUCLEOTIDE SEQUENCE</scope>
    <source>
        <strain evidence="10">ZZ-2019</strain>
        <tissue evidence="10">Adductor muscle</tissue>
    </source>
</reference>
<sequence>MTSEGSPDQSEILREVNDFLKSQEKEVGSGSSKPAPFGAKPSVWMGLPPVPKDNFNEVFPNLFLGDYKISKDKDELKKVGITHLVNCAQGTKYNQIDTDENYFADSGICFHGIQAMDSFGFKMTPFFDNAAEFIHNALQSEGKVYVHCQSGVSRSATIVLAFLMLKRRMRLLDAIKMIREKRPAQPNGGFLKQLSELDATLCKQ</sequence>
<comment type="similarity">
    <text evidence="1 7">Belongs to the protein-tyrosine phosphatase family. Non-receptor class dual specificity subfamily.</text>
</comment>
<evidence type="ECO:0000256" key="3">
    <source>
        <dbReference type="ARBA" id="ARBA00022912"/>
    </source>
</evidence>
<evidence type="ECO:0000256" key="6">
    <source>
        <dbReference type="PIRSR" id="PIRSR620405-1"/>
    </source>
</evidence>
<feature type="domain" description="Tyrosine specific protein phosphatases" evidence="9">
    <location>
        <begin position="124"/>
        <end position="183"/>
    </location>
</feature>
<dbReference type="PROSITE" id="PS50056">
    <property type="entry name" value="TYR_PHOSPHATASE_2"/>
    <property type="match status" value="1"/>
</dbReference>
<dbReference type="EMBL" id="VSWD01000014">
    <property type="protein sequence ID" value="KAK3083125.1"/>
    <property type="molecule type" value="Genomic_DNA"/>
</dbReference>
<dbReference type="EC" id="3.1.3.16" evidence="7"/>
<evidence type="ECO:0000256" key="5">
    <source>
        <dbReference type="ARBA" id="ARBA00048336"/>
    </source>
</evidence>
<evidence type="ECO:0000256" key="4">
    <source>
        <dbReference type="ARBA" id="ARBA00047761"/>
    </source>
</evidence>
<organism evidence="10 11">
    <name type="scientific">Pinctada imbricata</name>
    <name type="common">Atlantic pearl-oyster</name>
    <name type="synonym">Pinctada martensii</name>
    <dbReference type="NCBI Taxonomy" id="66713"/>
    <lineage>
        <taxon>Eukaryota</taxon>
        <taxon>Metazoa</taxon>
        <taxon>Spiralia</taxon>
        <taxon>Lophotrochozoa</taxon>
        <taxon>Mollusca</taxon>
        <taxon>Bivalvia</taxon>
        <taxon>Autobranchia</taxon>
        <taxon>Pteriomorphia</taxon>
        <taxon>Pterioida</taxon>
        <taxon>Pterioidea</taxon>
        <taxon>Pteriidae</taxon>
        <taxon>Pinctada</taxon>
    </lineage>
</organism>
<dbReference type="Proteomes" id="UP001186944">
    <property type="component" value="Unassembled WGS sequence"/>
</dbReference>
<dbReference type="Gene3D" id="3.90.190.10">
    <property type="entry name" value="Protein tyrosine phosphatase superfamily"/>
    <property type="match status" value="1"/>
</dbReference>
<protein>
    <recommendedName>
        <fullName evidence="7">Dual specificity protein phosphatase</fullName>
        <ecNumber evidence="7">3.1.3.16</ecNumber>
        <ecNumber evidence="7">3.1.3.48</ecNumber>
    </recommendedName>
</protein>
<keyword evidence="2 7" id="KW-0378">Hydrolase</keyword>
<dbReference type="PROSITE" id="PS00383">
    <property type="entry name" value="TYR_PHOSPHATASE_1"/>
    <property type="match status" value="1"/>
</dbReference>
<comment type="catalytic activity">
    <reaction evidence="7">
        <text>O-phospho-L-tyrosyl-[protein] + H2O = L-tyrosyl-[protein] + phosphate</text>
        <dbReference type="Rhea" id="RHEA:10684"/>
        <dbReference type="Rhea" id="RHEA-COMP:10136"/>
        <dbReference type="Rhea" id="RHEA-COMP:20101"/>
        <dbReference type="ChEBI" id="CHEBI:15377"/>
        <dbReference type="ChEBI" id="CHEBI:43474"/>
        <dbReference type="ChEBI" id="CHEBI:46858"/>
        <dbReference type="ChEBI" id="CHEBI:61978"/>
        <dbReference type="EC" id="3.1.3.48"/>
    </reaction>
</comment>
<evidence type="ECO:0000259" key="8">
    <source>
        <dbReference type="PROSITE" id="PS50054"/>
    </source>
</evidence>
<keyword evidence="11" id="KW-1185">Reference proteome</keyword>
<dbReference type="InterPro" id="IPR029021">
    <property type="entry name" value="Prot-tyrosine_phosphatase-like"/>
</dbReference>
<dbReference type="GO" id="GO:0008138">
    <property type="term" value="F:protein tyrosine/serine/threonine phosphatase activity"/>
    <property type="evidence" value="ECO:0007669"/>
    <property type="project" value="UniProtKB-UniRule"/>
</dbReference>
<dbReference type="InterPro" id="IPR020422">
    <property type="entry name" value="TYR_PHOSPHATASE_DUAL_dom"/>
</dbReference>
<proteinExistence type="inferred from homology"/>
<dbReference type="PANTHER" id="PTHR45682:SF1">
    <property type="entry name" value="DUAL SPECIFICITY PROTEIN PHOSPHATASE 3"/>
    <property type="match status" value="1"/>
</dbReference>
<dbReference type="GO" id="GO:0043409">
    <property type="term" value="P:negative regulation of MAPK cascade"/>
    <property type="evidence" value="ECO:0007669"/>
    <property type="project" value="TreeGrafter"/>
</dbReference>
<name>A0AA88XL82_PINIB</name>
<feature type="active site" description="Phosphocysteine intermediate" evidence="6">
    <location>
        <position position="148"/>
    </location>
</feature>
<dbReference type="EC" id="3.1.3.48" evidence="7"/>
<evidence type="ECO:0000256" key="2">
    <source>
        <dbReference type="ARBA" id="ARBA00022801"/>
    </source>
</evidence>
<dbReference type="GO" id="GO:0004725">
    <property type="term" value="F:protein tyrosine phosphatase activity"/>
    <property type="evidence" value="ECO:0007669"/>
    <property type="project" value="UniProtKB-EC"/>
</dbReference>
<dbReference type="PRINTS" id="PR01909">
    <property type="entry name" value="ADSPHPHTASEA"/>
</dbReference>
<comment type="caution">
    <text evidence="10">The sequence shown here is derived from an EMBL/GenBank/DDBJ whole genome shotgun (WGS) entry which is preliminary data.</text>
</comment>
<accession>A0AA88XL82</accession>
<evidence type="ECO:0000313" key="10">
    <source>
        <dbReference type="EMBL" id="KAK3083125.1"/>
    </source>
</evidence>
<evidence type="ECO:0000313" key="11">
    <source>
        <dbReference type="Proteomes" id="UP001186944"/>
    </source>
</evidence>
<comment type="catalytic activity">
    <reaction evidence="4 7">
        <text>O-phospho-L-seryl-[protein] + H2O = L-seryl-[protein] + phosphate</text>
        <dbReference type="Rhea" id="RHEA:20629"/>
        <dbReference type="Rhea" id="RHEA-COMP:9863"/>
        <dbReference type="Rhea" id="RHEA-COMP:11604"/>
        <dbReference type="ChEBI" id="CHEBI:15377"/>
        <dbReference type="ChEBI" id="CHEBI:29999"/>
        <dbReference type="ChEBI" id="CHEBI:43474"/>
        <dbReference type="ChEBI" id="CHEBI:83421"/>
        <dbReference type="EC" id="3.1.3.16"/>
    </reaction>
</comment>
<dbReference type="SMART" id="SM00195">
    <property type="entry name" value="DSPc"/>
    <property type="match status" value="1"/>
</dbReference>
<dbReference type="PROSITE" id="PS50054">
    <property type="entry name" value="TYR_PHOSPHATASE_DUAL"/>
    <property type="match status" value="1"/>
</dbReference>
<keyword evidence="3 7" id="KW-0904">Protein phosphatase</keyword>
<dbReference type="CDD" id="cd14515">
    <property type="entry name" value="DUSP3-like"/>
    <property type="match status" value="1"/>
</dbReference>
<dbReference type="InterPro" id="IPR016130">
    <property type="entry name" value="Tyr_Pase_AS"/>
</dbReference>
<dbReference type="GO" id="GO:0004722">
    <property type="term" value="F:protein serine/threonine phosphatase activity"/>
    <property type="evidence" value="ECO:0007669"/>
    <property type="project" value="UniProtKB-EC"/>
</dbReference>
<dbReference type="GO" id="GO:0033549">
    <property type="term" value="F:MAP kinase phosphatase activity"/>
    <property type="evidence" value="ECO:0007669"/>
    <property type="project" value="TreeGrafter"/>
</dbReference>
<dbReference type="Pfam" id="PF00782">
    <property type="entry name" value="DSPc"/>
    <property type="match status" value="1"/>
</dbReference>